<evidence type="ECO:0000256" key="1">
    <source>
        <dbReference type="SAM" id="SignalP"/>
    </source>
</evidence>
<dbReference type="Proteomes" id="UP000777482">
    <property type="component" value="Unassembled WGS sequence"/>
</dbReference>
<dbReference type="AlphaFoldDB" id="A0A9P6VU69"/>
<evidence type="ECO:0000313" key="2">
    <source>
        <dbReference type="EMBL" id="KAG0654218.1"/>
    </source>
</evidence>
<comment type="caution">
    <text evidence="2">The sequence shown here is derived from an EMBL/GenBank/DDBJ whole genome shotgun (WGS) entry which is preliminary data.</text>
</comment>
<evidence type="ECO:0000313" key="3">
    <source>
        <dbReference type="Proteomes" id="UP000777482"/>
    </source>
</evidence>
<dbReference type="OrthoDB" id="10447816at2759"/>
<keyword evidence="3" id="KW-1185">Reference proteome</keyword>
<organism evidence="2 3">
    <name type="scientific">Rhodotorula mucilaginosa</name>
    <name type="common">Yeast</name>
    <name type="synonym">Rhodotorula rubra</name>
    <dbReference type="NCBI Taxonomy" id="5537"/>
    <lineage>
        <taxon>Eukaryota</taxon>
        <taxon>Fungi</taxon>
        <taxon>Dikarya</taxon>
        <taxon>Basidiomycota</taxon>
        <taxon>Pucciniomycotina</taxon>
        <taxon>Microbotryomycetes</taxon>
        <taxon>Sporidiobolales</taxon>
        <taxon>Sporidiobolaceae</taxon>
        <taxon>Rhodotorula</taxon>
    </lineage>
</organism>
<accession>A0A9P6VU69</accession>
<proteinExistence type="predicted"/>
<sequence length="184" mass="18966">MLASLLTLTALVASVLADGGYGGGFGKGGGYGYGGPGAVTVGVEKKKEANLGVSLKEVCYRNLYADAKAFKVKYNKEVAVTDVKHANVFLFDGKMLDENSQEFYFEEFCYKQFKFKEHNADVKKESLGVVARRQLGGGIGGVGVGDVGVGVGSVSEAGSVGGFDGGVGAFDSGSFLNGFSGVDG</sequence>
<feature type="non-terminal residue" evidence="2">
    <location>
        <position position="184"/>
    </location>
</feature>
<feature type="signal peptide" evidence="1">
    <location>
        <begin position="1"/>
        <end position="17"/>
    </location>
</feature>
<name>A0A9P6VU69_RHOMI</name>
<feature type="chain" id="PRO_5040231889" evidence="1">
    <location>
        <begin position="18"/>
        <end position="184"/>
    </location>
</feature>
<reference evidence="2 3" key="1">
    <citation type="submission" date="2020-11" db="EMBL/GenBank/DDBJ databases">
        <title>Kefir isolates.</title>
        <authorList>
            <person name="Marcisauskas S."/>
            <person name="Kim Y."/>
            <person name="Blasche S."/>
        </authorList>
    </citation>
    <scope>NUCLEOTIDE SEQUENCE [LARGE SCALE GENOMIC DNA]</scope>
    <source>
        <strain evidence="2 3">KR</strain>
    </source>
</reference>
<protein>
    <submittedName>
        <fullName evidence="2">Uncharacterized protein</fullName>
    </submittedName>
</protein>
<dbReference type="EMBL" id="PUHQ01000157">
    <property type="protein sequence ID" value="KAG0654218.1"/>
    <property type="molecule type" value="Genomic_DNA"/>
</dbReference>
<keyword evidence="1" id="KW-0732">Signal</keyword>
<gene>
    <name evidence="2" type="ORF">C6P46_001852</name>
</gene>